<name>H6SUN2_9CAUD</name>
<reference evidence="1" key="2">
    <citation type="journal article" date="2012" name="Virol. J.">
        <title>The genome and proteome of a Campylobacter coli bacteriophage vB_CcoM-IBB_35 reveal unusual features.</title>
        <authorList>
            <person name="Carvalho C.M."/>
            <person name="Kropinski A.M."/>
            <person name="Lingohr E.J."/>
            <person name="Santos S.B."/>
            <person name="King J."/>
            <person name="Azeredo J."/>
        </authorList>
    </citation>
    <scope>NUCLEOTIDE SEQUENCE</scope>
</reference>
<reference evidence="1" key="1">
    <citation type="submission" date="2010-05" db="EMBL/GenBank/DDBJ databases">
        <authorList>
            <person name="Carvalho C.A."/>
            <person name="Lingohr E.J."/>
            <person name="Kropinski A.M."/>
            <person name="Azeredo J.C."/>
        </authorList>
    </citation>
    <scope>NUCLEOTIDE SEQUENCE</scope>
</reference>
<accession>H6SUN2</accession>
<proteinExistence type="predicted"/>
<protein>
    <submittedName>
        <fullName evidence="1">Uncharacterized protein</fullName>
    </submittedName>
</protein>
<evidence type="ECO:0000313" key="1">
    <source>
        <dbReference type="EMBL" id="AEI88249.1"/>
    </source>
</evidence>
<organism evidence="1">
    <name type="scientific">Campylobacter virus IBB35</name>
    <dbReference type="NCBI Taxonomy" id="1006972"/>
    <lineage>
        <taxon>Viruses</taxon>
        <taxon>Duplodnaviria</taxon>
        <taxon>Heunggongvirae</taxon>
        <taxon>Uroviricota</taxon>
        <taxon>Caudoviricetes</taxon>
        <taxon>Connertonviridae</taxon>
        <taxon>Firehammervirus</taxon>
    </lineage>
</organism>
<sequence>MQFKKVDVLISENLTKAQLKEKVLTELNKISKESNPSISYIANIHDIVNGKYWICMDSETKETMGAADELIDLQAIFRHTTENPDEASRDLLYSSKYIEDNFLRKIIFETYKEANDSRLNKLETTVDTNEKDIEDKHYKLEKRVATAENTITDNRELEDTRYSEYTQFKKI</sequence>
<dbReference type="EMBL" id="HM246724">
    <property type="protein sequence ID" value="AEI88249.1"/>
    <property type="molecule type" value="Genomic_DNA"/>
</dbReference>